<comment type="caution">
    <text evidence="4">The sequence shown here is derived from an EMBL/GenBank/DDBJ whole genome shotgun (WGS) entry which is preliminary data.</text>
</comment>
<evidence type="ECO:0000256" key="1">
    <source>
        <dbReference type="ARBA" id="ARBA00022729"/>
    </source>
</evidence>
<dbReference type="PROSITE" id="PS51257">
    <property type="entry name" value="PROKAR_LIPOPROTEIN"/>
    <property type="match status" value="1"/>
</dbReference>
<dbReference type="EMBL" id="PGTN01000005">
    <property type="protein sequence ID" value="PJF48819.1"/>
    <property type="molecule type" value="Genomic_DNA"/>
</dbReference>
<evidence type="ECO:0000256" key="2">
    <source>
        <dbReference type="SAM" id="SignalP"/>
    </source>
</evidence>
<gene>
    <name evidence="4" type="ORF">CUN48_01295</name>
</gene>
<feature type="signal peptide" evidence="2">
    <location>
        <begin position="1"/>
        <end position="23"/>
    </location>
</feature>
<proteinExistence type="predicted"/>
<name>A0A2M8QGA2_9CHLR</name>
<dbReference type="PANTHER" id="PTHR43208">
    <property type="entry name" value="ABC TRANSPORTER SUBSTRATE-BINDING PROTEIN"/>
    <property type="match status" value="1"/>
</dbReference>
<evidence type="ECO:0000313" key="4">
    <source>
        <dbReference type="EMBL" id="PJF48819.1"/>
    </source>
</evidence>
<dbReference type="Pfam" id="PF02608">
    <property type="entry name" value="Bmp"/>
    <property type="match status" value="1"/>
</dbReference>
<sequence>MKTNHYKRLAALLLIGALASACATPPPSAAPAQPAAPAADQTFTVGMVIVGPMNDKGWNEAHVEGTKYVMEKMPNVKFEYVDKVNPADRPNVKGSQVADDLIAKGAKVVIFNSDDFKDDALETAKKHPNIVVIHASGDYAWKEGKNYKDQPNLGNLMSKMEPGWMIAGCASALGSENGKIGTVGPLINEETRRYASAAYLGAKYCWENYKKRDPKELQFKITWIGFWFNIPGVTLDPTKVADDFYNGGFDVVMSAIDTPEVAVQGKKAAEAGKKVKYHHYDYKGGCDLAPDICLGVHYYNWGPGYLKIIQEAMAGTYKGTWTWAEADWKDLNNPDTSAFGYIKGKALGAENEKLLDEFIKGLGDGSIDLWKGPLNFQDGTVFLKDGERATDQQIWYLPQLLEGMEGPSR</sequence>
<protein>
    <submittedName>
        <fullName evidence="4">BMP family ABC transporter substrate-binding protein</fullName>
    </submittedName>
</protein>
<accession>A0A2M8QGA2</accession>
<dbReference type="PANTHER" id="PTHR43208:SF1">
    <property type="entry name" value="ABC TRANSPORTER SUBSTRATE-BINDING PROTEIN"/>
    <property type="match status" value="1"/>
</dbReference>
<dbReference type="Gene3D" id="3.40.50.2300">
    <property type="match status" value="2"/>
</dbReference>
<feature type="domain" description="ABC transporter substrate-binding protein PnrA-like" evidence="3">
    <location>
        <begin position="44"/>
        <end position="316"/>
    </location>
</feature>
<evidence type="ECO:0000313" key="5">
    <source>
        <dbReference type="Proteomes" id="UP000230790"/>
    </source>
</evidence>
<feature type="chain" id="PRO_5014624279" evidence="2">
    <location>
        <begin position="24"/>
        <end position="409"/>
    </location>
</feature>
<dbReference type="GO" id="GO:0005886">
    <property type="term" value="C:plasma membrane"/>
    <property type="evidence" value="ECO:0007669"/>
    <property type="project" value="InterPro"/>
</dbReference>
<dbReference type="InterPro" id="IPR003760">
    <property type="entry name" value="PnrA-like"/>
</dbReference>
<dbReference type="Proteomes" id="UP000230790">
    <property type="component" value="Unassembled WGS sequence"/>
</dbReference>
<organism evidence="4 5">
    <name type="scientific">Candidatus Thermofonsia Clade 3 bacterium</name>
    <dbReference type="NCBI Taxonomy" id="2364212"/>
    <lineage>
        <taxon>Bacteria</taxon>
        <taxon>Bacillati</taxon>
        <taxon>Chloroflexota</taxon>
        <taxon>Candidatus Thermofontia</taxon>
        <taxon>Candidatus Thermofonsia Clade 3</taxon>
    </lineage>
</organism>
<reference evidence="4 5" key="1">
    <citation type="submission" date="2017-11" db="EMBL/GenBank/DDBJ databases">
        <title>Evolution of Phototrophy in the Chloroflexi Phylum Driven by Horizontal Gene Transfer.</title>
        <authorList>
            <person name="Ward L.M."/>
            <person name="Hemp J."/>
            <person name="Shih P.M."/>
            <person name="Mcglynn S.E."/>
            <person name="Fischer W."/>
        </authorList>
    </citation>
    <scope>NUCLEOTIDE SEQUENCE [LARGE SCALE GENOMIC DNA]</scope>
    <source>
        <strain evidence="4">JP3_7</strain>
    </source>
</reference>
<dbReference type="AlphaFoldDB" id="A0A2M8QGA2"/>
<dbReference type="InterPro" id="IPR052910">
    <property type="entry name" value="ABC-Purine-Binding"/>
</dbReference>
<evidence type="ECO:0000259" key="3">
    <source>
        <dbReference type="Pfam" id="PF02608"/>
    </source>
</evidence>
<keyword evidence="1 2" id="KW-0732">Signal</keyword>